<dbReference type="GO" id="GO:0016020">
    <property type="term" value="C:membrane"/>
    <property type="evidence" value="ECO:0007669"/>
    <property type="project" value="UniProtKB-UniRule"/>
</dbReference>
<evidence type="ECO:0000256" key="4">
    <source>
        <dbReference type="HAMAP-Rule" id="MF_04104"/>
    </source>
</evidence>
<accession>A0A4Y5P200</accession>
<evidence type="ECO:0000256" key="3">
    <source>
        <dbReference type="ARBA" id="ARBA00023142"/>
    </source>
</evidence>
<dbReference type="Pfam" id="PF11031">
    <property type="entry name" value="Phage_holin_T"/>
    <property type="match status" value="1"/>
</dbReference>
<keyword evidence="1 4" id="KW-1188">Viral release from host cell</keyword>
<comment type="similarity">
    <text evidence="4">Belongs to the T4likevirus holin family.</text>
</comment>
<keyword evidence="3 4" id="KW-0578">Host cell lysis by virus</keyword>
<keyword evidence="4" id="KW-0735">Signal-anchor</keyword>
<protein>
    <recommendedName>
        <fullName evidence="4">Holin</fullName>
    </recommendedName>
</protein>
<sequence length="220" mass="25022">MDNFLKLLTVLMAEIKDPGTLLKRAGTLLVTVIIYFVINNTAELGSYLKVFSTSAVLEDIQEQRVKNFPNVAREKVMILYAQTKADVVFVTKYKPDAINDYQNIVAWEGNVQIEKTDLEDKAVDKTSGLYRQHLDGFNYSYDLTTKVGLSRYSGVDLPDFKNAAFEFVYTCPYFNLNNIYSGYIAIGWKKKPVDDAELQKFNDYLFRLCSPQVGSLGRSI</sequence>
<keyword evidence="2 4" id="KW-0204">Cytolysis</keyword>
<comment type="caution">
    <text evidence="4">Lacks conserved residue(s) required for the propagation of feature annotation.</text>
</comment>
<name>A0A4Y5P200_9CAUD</name>
<dbReference type="EMBL" id="MK770119">
    <property type="protein sequence ID" value="QCW23873.1"/>
    <property type="molecule type" value="Genomic_DNA"/>
</dbReference>
<feature type="topological domain" description="Periplasmic" evidence="4">
    <location>
        <begin position="40"/>
        <end position="220"/>
    </location>
</feature>
<dbReference type="GO" id="GO:0044659">
    <property type="term" value="P:viral release from host cell by cytolysis"/>
    <property type="evidence" value="ECO:0007669"/>
    <property type="project" value="InterPro"/>
</dbReference>
<evidence type="ECO:0000313" key="6">
    <source>
        <dbReference type="Proteomes" id="UP000308921"/>
    </source>
</evidence>
<comment type="function">
    <text evidence="4">Accumulates harmlessly in the cytoplasmic membrane until it reaches a critical concentration that triggers the formation of micron-scale pores (holes) causing host cell membrane disruption and endolysin escape into the periplasmic space. Determines the precise timing of host cell lysis. Regulated by specific antiholins that somehow sense superinfections and then delay lysis. Participates with the endolysin and spanin proteins in the sequential events which lead to the programmed host cell lysis releasing the mature viral particles from the host cell.</text>
</comment>
<comment type="subcellular location">
    <subcellularLocation>
        <location evidence="4">Host cell inner membrane</location>
        <topology evidence="4">Single-pass type II membrane protein</topology>
        <orientation evidence="4">Periplasmic side</orientation>
    </subcellularLocation>
    <text evidence="4">Classified as a class III holin.</text>
</comment>
<feature type="topological domain" description="Cytoplasmic" evidence="4">
    <location>
        <begin position="1"/>
        <end position="24"/>
    </location>
</feature>
<keyword evidence="4" id="KW-1030">Host cell inner membrane</keyword>
<evidence type="ECO:0000256" key="2">
    <source>
        <dbReference type="ARBA" id="ARBA00022852"/>
    </source>
</evidence>
<reference evidence="5 6" key="1">
    <citation type="submission" date="2019-04" db="EMBL/GenBank/DDBJ databases">
        <title>Complete genome sequence of Pantoea bacteriophage vB_PagS_AAS21.</title>
        <authorList>
            <person name="Truncaite L."/>
            <person name="Simoliuniene M."/>
            <person name="Zajanckauskaite A."/>
            <person name="Meskys R."/>
            <person name="Simoliunas E."/>
        </authorList>
    </citation>
    <scope>NUCLEOTIDE SEQUENCE [LARGE SCALE GENOMIC DNA]</scope>
</reference>
<gene>
    <name evidence="5" type="ORF">AAS21_gp135</name>
</gene>
<comment type="domain">
    <text evidence="4">The C-terminus serves, in association with the antiholin, as a DNA sensor for lysis inhibition under superinfection conditions.</text>
</comment>
<keyword evidence="4" id="KW-0812">Transmembrane</keyword>
<dbReference type="HAMAP" id="MF_04104">
    <property type="entry name" value="HOLIN_T4"/>
    <property type="match status" value="1"/>
</dbReference>
<proteinExistence type="inferred from homology"/>
<dbReference type="GO" id="GO:0020002">
    <property type="term" value="C:host cell plasma membrane"/>
    <property type="evidence" value="ECO:0007669"/>
    <property type="project" value="UniProtKB-SubCell"/>
</dbReference>
<keyword evidence="6" id="KW-1185">Reference proteome</keyword>
<dbReference type="GO" id="GO:0140911">
    <property type="term" value="F:pore-forming activity"/>
    <property type="evidence" value="ECO:0007669"/>
    <property type="project" value="UniProtKB-UniRule"/>
</dbReference>
<comment type="subunit">
    <text evidence="4">Homomultimer. Heterotetramer composed of 2 holin and 2 antiholin. The holin-antiholin complex binds dsDNA. Interacts (via C-terminus) with antiholin (via C-terminus); this interaction blocks the holin homomultimerization and delays host cell lysis. Interacts (via N-terminus) with the lysis inhibition accessory protein rIII; this interaction stabilizes the holin-antiholin complex thereby resulting in a robust block of the hole formation.</text>
</comment>
<dbReference type="InterPro" id="IPR020982">
    <property type="entry name" value="Phage_T4_GpT_holin"/>
</dbReference>
<keyword evidence="4" id="KW-1133">Transmembrane helix</keyword>
<evidence type="ECO:0000313" key="5">
    <source>
        <dbReference type="EMBL" id="QCW23873.1"/>
    </source>
</evidence>
<keyword evidence="4" id="KW-1032">Host cell membrane</keyword>
<evidence type="ECO:0000256" key="1">
    <source>
        <dbReference type="ARBA" id="ARBA00022612"/>
    </source>
</evidence>
<keyword evidence="4" id="KW-0472">Membrane</keyword>
<keyword evidence="4" id="KW-1043">Host membrane</keyword>
<dbReference type="Proteomes" id="UP000308921">
    <property type="component" value="Segment"/>
</dbReference>
<organism evidence="5 6">
    <name type="scientific">Pantoea phage vB_PagS_AAS21</name>
    <dbReference type="NCBI Taxonomy" id="2575261"/>
    <lineage>
        <taxon>Viruses</taxon>
        <taxon>Duplodnaviria</taxon>
        <taxon>Heunggongvirae</taxon>
        <taxon>Uroviricota</taxon>
        <taxon>Caudoviricetes</taxon>
        <taxon>Demerecviridae</taxon>
        <taxon>Keyvirus</taxon>
        <taxon>Keyvirus AAS21</taxon>
    </lineage>
</organism>